<feature type="compositionally biased region" description="Low complexity" evidence="9">
    <location>
        <begin position="258"/>
        <end position="280"/>
    </location>
</feature>
<feature type="region of interest" description="Disordered" evidence="9">
    <location>
        <begin position="427"/>
        <end position="447"/>
    </location>
</feature>
<dbReference type="CDD" id="cd22584">
    <property type="entry name" value="Rcat_RBR_unk"/>
    <property type="match status" value="1"/>
</dbReference>
<evidence type="ECO:0000256" key="2">
    <source>
        <dbReference type="ARBA" id="ARBA00012251"/>
    </source>
</evidence>
<dbReference type="GO" id="GO:0016567">
    <property type="term" value="P:protein ubiquitination"/>
    <property type="evidence" value="ECO:0007669"/>
    <property type="project" value="InterPro"/>
</dbReference>
<organism evidence="11 12">
    <name type="scientific">Macrolepiota fuliginosa MF-IS2</name>
    <dbReference type="NCBI Taxonomy" id="1400762"/>
    <lineage>
        <taxon>Eukaryota</taxon>
        <taxon>Fungi</taxon>
        <taxon>Dikarya</taxon>
        <taxon>Basidiomycota</taxon>
        <taxon>Agaricomycotina</taxon>
        <taxon>Agaricomycetes</taxon>
        <taxon>Agaricomycetidae</taxon>
        <taxon>Agaricales</taxon>
        <taxon>Agaricineae</taxon>
        <taxon>Agaricaceae</taxon>
        <taxon>Macrolepiota</taxon>
    </lineage>
</organism>
<reference evidence="11" key="1">
    <citation type="submission" date="2020-11" db="EMBL/GenBank/DDBJ databases">
        <authorList>
            <consortium name="DOE Joint Genome Institute"/>
            <person name="Ahrendt S."/>
            <person name="Riley R."/>
            <person name="Andreopoulos W."/>
            <person name="Labutti K."/>
            <person name="Pangilinan J."/>
            <person name="Ruiz-Duenas F.J."/>
            <person name="Barrasa J.M."/>
            <person name="Sanchez-Garcia M."/>
            <person name="Camarero S."/>
            <person name="Miyauchi S."/>
            <person name="Serrano A."/>
            <person name="Linde D."/>
            <person name="Babiker R."/>
            <person name="Drula E."/>
            <person name="Ayuso-Fernandez I."/>
            <person name="Pacheco R."/>
            <person name="Padilla G."/>
            <person name="Ferreira P."/>
            <person name="Barriuso J."/>
            <person name="Kellner H."/>
            <person name="Castanera R."/>
            <person name="Alfaro M."/>
            <person name="Ramirez L."/>
            <person name="Pisabarro A.G."/>
            <person name="Kuo A."/>
            <person name="Tritt A."/>
            <person name="Lipzen A."/>
            <person name="He G."/>
            <person name="Yan M."/>
            <person name="Ng V."/>
            <person name="Cullen D."/>
            <person name="Martin F."/>
            <person name="Rosso M.-N."/>
            <person name="Henrissat B."/>
            <person name="Hibbett D."/>
            <person name="Martinez A.T."/>
            <person name="Grigoriev I.V."/>
        </authorList>
    </citation>
    <scope>NUCLEOTIDE SEQUENCE</scope>
    <source>
        <strain evidence="11">MF-IS2</strain>
    </source>
</reference>
<feature type="compositionally biased region" description="Basic and acidic residues" evidence="9">
    <location>
        <begin position="321"/>
        <end position="331"/>
    </location>
</feature>
<evidence type="ECO:0000256" key="4">
    <source>
        <dbReference type="ARBA" id="ARBA00022723"/>
    </source>
</evidence>
<accession>A0A9P6C1D7</accession>
<keyword evidence="12" id="KW-1185">Reference proteome</keyword>
<gene>
    <name evidence="11" type="ORF">P691DRAFT_706431</name>
</gene>
<feature type="compositionally biased region" description="Polar residues" evidence="9">
    <location>
        <begin position="160"/>
        <end position="179"/>
    </location>
</feature>
<dbReference type="AlphaFoldDB" id="A0A9P6C1D7"/>
<dbReference type="InterPro" id="IPR044066">
    <property type="entry name" value="TRIAD_supradom"/>
</dbReference>
<dbReference type="SUPFAM" id="SSF57850">
    <property type="entry name" value="RING/U-box"/>
    <property type="match status" value="2"/>
</dbReference>
<feature type="compositionally biased region" description="Low complexity" evidence="9">
    <location>
        <begin position="341"/>
        <end position="353"/>
    </location>
</feature>
<protein>
    <recommendedName>
        <fullName evidence="2">RBR-type E3 ubiquitin transferase</fullName>
        <ecNumber evidence="2">2.3.2.31</ecNumber>
    </recommendedName>
</protein>
<feature type="domain" description="RING-type" evidence="10">
    <location>
        <begin position="489"/>
        <end position="689"/>
    </location>
</feature>
<evidence type="ECO:0000256" key="9">
    <source>
        <dbReference type="SAM" id="MobiDB-lite"/>
    </source>
</evidence>
<dbReference type="PROSITE" id="PS51873">
    <property type="entry name" value="TRIAD"/>
    <property type="match status" value="1"/>
</dbReference>
<feature type="compositionally biased region" description="Polar residues" evidence="9">
    <location>
        <begin position="290"/>
        <end position="300"/>
    </location>
</feature>
<dbReference type="EC" id="2.3.2.31" evidence="2"/>
<sequence>MRPPPRNEEEGIADAQRALNDLRLLLRKRAAGTADDRRYALQFQLENLEDMLRVVTDGRYARNLSNQGTIPWGSGDSTLDTLGLIISTARAATGSIAATTSSTTSAWIGRTTDPLNVTKKPAARPLTPRPPPRCPNIPFVQTLPLRRNNATRHVNARNLDPSSSKNASRTNGTAGSPQTLMIPDYRGKSKLRVVNTDPPSTIGALRGDTPTNERVHQPLEMLKTGQRPINPGTQSKRPSVGESRDDDTSPEARINLFRSPLESGLGESSSRSPSSNNGLSHLPRRRASTPYPSTSDSGSESDTRVKPRASTSRVTETVDEAAIRVHTKNENPPKYTSRPPSVVDDSNSVTSDSWVTEPWSNRASPNYSVDTLRTLSTSIAGLELESLEEPGNATRAISDNLQISDTRALGIDPLRFSRALPPVPGPSRLSWFSPSQHDPRGIRNSRSRRGINGATLFRNSFISLPRQLSQRTKETATATLDQIAEDSKWENTCAACFDTLNRLTIQFEAPCGHIYCQGCGVNLVNSYTSQESQHPIRCCNIPIPNDVLRPILSASQYSDFLQKEKEYNTPVERRVYCPRIECKQFIKIGKIASYLYLTGRMKCPACSSWICIKCKEFMHPGSRCGDDNVNTVRFEALVKEKGWQRCKKCRRVVERTQGCLHMTCLCGYEFCYRCGAGSGSKCGHGVFGN</sequence>
<proteinExistence type="predicted"/>
<keyword evidence="5" id="KW-0677">Repeat</keyword>
<evidence type="ECO:0000256" key="3">
    <source>
        <dbReference type="ARBA" id="ARBA00022679"/>
    </source>
</evidence>
<dbReference type="OrthoDB" id="9977870at2759"/>
<dbReference type="Pfam" id="PF01485">
    <property type="entry name" value="IBR"/>
    <property type="match status" value="2"/>
</dbReference>
<dbReference type="GO" id="GO:0061630">
    <property type="term" value="F:ubiquitin protein ligase activity"/>
    <property type="evidence" value="ECO:0007669"/>
    <property type="project" value="UniProtKB-EC"/>
</dbReference>
<dbReference type="EMBL" id="MU151191">
    <property type="protein sequence ID" value="KAF9447652.1"/>
    <property type="molecule type" value="Genomic_DNA"/>
</dbReference>
<dbReference type="InterPro" id="IPR013083">
    <property type="entry name" value="Znf_RING/FYVE/PHD"/>
</dbReference>
<evidence type="ECO:0000313" key="11">
    <source>
        <dbReference type="EMBL" id="KAF9447652.1"/>
    </source>
</evidence>
<dbReference type="Gene3D" id="1.20.120.1750">
    <property type="match status" value="1"/>
</dbReference>
<dbReference type="Gene3D" id="3.30.40.10">
    <property type="entry name" value="Zinc/RING finger domain, C3HC4 (zinc finger)"/>
    <property type="match status" value="1"/>
</dbReference>
<comment type="caution">
    <text evidence="11">The sequence shown here is derived from an EMBL/GenBank/DDBJ whole genome shotgun (WGS) entry which is preliminary data.</text>
</comment>
<evidence type="ECO:0000313" key="12">
    <source>
        <dbReference type="Proteomes" id="UP000807342"/>
    </source>
</evidence>
<dbReference type="InterPro" id="IPR031127">
    <property type="entry name" value="E3_UB_ligase_RBR"/>
</dbReference>
<evidence type="ECO:0000256" key="5">
    <source>
        <dbReference type="ARBA" id="ARBA00022737"/>
    </source>
</evidence>
<keyword evidence="7" id="KW-0833">Ubl conjugation pathway</keyword>
<keyword evidence="3" id="KW-0808">Transferase</keyword>
<keyword evidence="6" id="KW-0863">Zinc-finger</keyword>
<dbReference type="InterPro" id="IPR002867">
    <property type="entry name" value="IBR_dom"/>
</dbReference>
<dbReference type="Proteomes" id="UP000807342">
    <property type="component" value="Unassembled WGS sequence"/>
</dbReference>
<name>A0A9P6C1D7_9AGAR</name>
<dbReference type="GO" id="GO:0008270">
    <property type="term" value="F:zinc ion binding"/>
    <property type="evidence" value="ECO:0007669"/>
    <property type="project" value="UniProtKB-KW"/>
</dbReference>
<keyword evidence="8" id="KW-0862">Zinc</keyword>
<feature type="region of interest" description="Disordered" evidence="9">
    <location>
        <begin position="112"/>
        <end position="354"/>
    </location>
</feature>
<comment type="catalytic activity">
    <reaction evidence="1">
        <text>[E2 ubiquitin-conjugating enzyme]-S-ubiquitinyl-L-cysteine + [acceptor protein]-L-lysine = [E2 ubiquitin-conjugating enzyme]-L-cysteine + [acceptor protein]-N(6)-ubiquitinyl-L-lysine.</text>
        <dbReference type="EC" id="2.3.2.31"/>
    </reaction>
</comment>
<dbReference type="CDD" id="cd20335">
    <property type="entry name" value="BRcat_RBR"/>
    <property type="match status" value="1"/>
</dbReference>
<evidence type="ECO:0000256" key="8">
    <source>
        <dbReference type="ARBA" id="ARBA00022833"/>
    </source>
</evidence>
<keyword evidence="4" id="KW-0479">Metal-binding</keyword>
<evidence type="ECO:0000256" key="7">
    <source>
        <dbReference type="ARBA" id="ARBA00022786"/>
    </source>
</evidence>
<dbReference type="PANTHER" id="PTHR11685">
    <property type="entry name" value="RBR FAMILY RING FINGER AND IBR DOMAIN-CONTAINING"/>
    <property type="match status" value="1"/>
</dbReference>
<evidence type="ECO:0000256" key="1">
    <source>
        <dbReference type="ARBA" id="ARBA00001798"/>
    </source>
</evidence>
<evidence type="ECO:0000259" key="10">
    <source>
        <dbReference type="PROSITE" id="PS51873"/>
    </source>
</evidence>
<evidence type="ECO:0000256" key="6">
    <source>
        <dbReference type="ARBA" id="ARBA00022771"/>
    </source>
</evidence>